<dbReference type="AlphaFoldDB" id="A0AB39PH10"/>
<dbReference type="GO" id="GO:0016787">
    <property type="term" value="F:hydrolase activity"/>
    <property type="evidence" value="ECO:0007669"/>
    <property type="project" value="UniProtKB-ARBA"/>
</dbReference>
<accession>A0AB39PH10</accession>
<protein>
    <submittedName>
        <fullName evidence="2">Alkaline phosphatase family protein</fullName>
    </submittedName>
</protein>
<dbReference type="EMBL" id="CP163435">
    <property type="protein sequence ID" value="XDQ28313.1"/>
    <property type="molecule type" value="Genomic_DNA"/>
</dbReference>
<dbReference type="Gene3D" id="2.60.120.200">
    <property type="match status" value="1"/>
</dbReference>
<dbReference type="Pfam" id="PF01663">
    <property type="entry name" value="Phosphodiest"/>
    <property type="match status" value="2"/>
</dbReference>
<feature type="chain" id="PRO_5044314857" evidence="1">
    <location>
        <begin position="28"/>
        <end position="497"/>
    </location>
</feature>
<name>A0AB39PH10_9ACTN</name>
<reference evidence="2" key="1">
    <citation type="submission" date="2024-07" db="EMBL/GenBank/DDBJ databases">
        <authorList>
            <person name="Yu S.T."/>
        </authorList>
    </citation>
    <scope>NUCLEOTIDE SEQUENCE</scope>
    <source>
        <strain evidence="2">R21</strain>
    </source>
</reference>
<sequence>MSSRISRRSLLLSAAALATAVGPLATAARAAARTPKVLVVGLDGTLLDRIKDADAPSLDALMAAGLTAPSSIYANPLAPTLSGPGWSTIITGVWPDKHNVKDNTFSGARFAQYPDFLTRIETAKPSLSTYAVSSWAPITDTVFSSKVDTRVSTPSAEYDTGTTARAVARLRDGNPDAVFVQLDNVDHAGHSYGAASQQYLDAIHGVDTQVGQLVAAIKSRATYAGEDWLILVTADHGHTDAGGHGGSSWPERQTFLIANGSAVAGGSVRHDVKMPDVAASALAHLGIPVDPAWGLDGRPLQQPSPDDFDALRPQLSTRVDETGIGTGVLGFTHTPPAGWSIDNSAMGGGGVTEWRGWSFTTDEFWTKAQADQQRECNVRARDVFAVADGDEWSDKTPTGTFDSTLISPAYPVTGGTTATLTYTTFYRQESPQQGEVLVSYDGRTPVTVKTYTSDVPSRTETVTLQIPAGATSARVRFRYTGGNNWYWVIDGVKISAA</sequence>
<dbReference type="Gene3D" id="3.40.720.10">
    <property type="entry name" value="Alkaline Phosphatase, subunit A"/>
    <property type="match status" value="2"/>
</dbReference>
<keyword evidence="1" id="KW-0732">Signal</keyword>
<dbReference type="PANTHER" id="PTHR10151:SF120">
    <property type="entry name" value="BIS(5'-ADENOSYL)-TRIPHOSPHATASE"/>
    <property type="match status" value="1"/>
</dbReference>
<feature type="signal peptide" evidence="1">
    <location>
        <begin position="1"/>
        <end position="27"/>
    </location>
</feature>
<dbReference type="PROSITE" id="PS51318">
    <property type="entry name" value="TAT"/>
    <property type="match status" value="1"/>
</dbReference>
<organism evidence="2">
    <name type="scientific">Streptomyces sp. R21</name>
    <dbReference type="NCBI Taxonomy" id="3238627"/>
    <lineage>
        <taxon>Bacteria</taxon>
        <taxon>Bacillati</taxon>
        <taxon>Actinomycetota</taxon>
        <taxon>Actinomycetes</taxon>
        <taxon>Kitasatosporales</taxon>
        <taxon>Streptomycetaceae</taxon>
        <taxon>Streptomyces</taxon>
    </lineage>
</organism>
<dbReference type="InterPro" id="IPR002591">
    <property type="entry name" value="Phosphodiest/P_Trfase"/>
</dbReference>
<evidence type="ECO:0000256" key="1">
    <source>
        <dbReference type="SAM" id="SignalP"/>
    </source>
</evidence>
<dbReference type="SUPFAM" id="SSF53649">
    <property type="entry name" value="Alkaline phosphatase-like"/>
    <property type="match status" value="1"/>
</dbReference>
<dbReference type="InterPro" id="IPR006311">
    <property type="entry name" value="TAT_signal"/>
</dbReference>
<proteinExistence type="predicted"/>
<dbReference type="PANTHER" id="PTHR10151">
    <property type="entry name" value="ECTONUCLEOTIDE PYROPHOSPHATASE/PHOSPHODIESTERASE"/>
    <property type="match status" value="1"/>
</dbReference>
<gene>
    <name evidence="2" type="ORF">AB5J56_28080</name>
</gene>
<evidence type="ECO:0000313" key="2">
    <source>
        <dbReference type="EMBL" id="XDQ28313.1"/>
    </source>
</evidence>
<dbReference type="InterPro" id="IPR017850">
    <property type="entry name" value="Alkaline_phosphatase_core_sf"/>
</dbReference>
<dbReference type="RefSeq" id="WP_369236223.1">
    <property type="nucleotide sequence ID" value="NZ_CP163435.1"/>
</dbReference>